<evidence type="ECO:0000259" key="12">
    <source>
        <dbReference type="Pfam" id="PF00593"/>
    </source>
</evidence>
<evidence type="ECO:0000256" key="10">
    <source>
        <dbReference type="PROSITE-ProRule" id="PRU01360"/>
    </source>
</evidence>
<evidence type="ECO:0000256" key="3">
    <source>
        <dbReference type="ARBA" id="ARBA00022452"/>
    </source>
</evidence>
<keyword evidence="5" id="KW-0732">Signal</keyword>
<dbReference type="Pfam" id="PF00593">
    <property type="entry name" value="TonB_dep_Rec_b-barrel"/>
    <property type="match status" value="1"/>
</dbReference>
<evidence type="ECO:0000256" key="6">
    <source>
        <dbReference type="ARBA" id="ARBA00023077"/>
    </source>
</evidence>
<dbReference type="RefSeq" id="WP_092912223.1">
    <property type="nucleotide sequence ID" value="NZ_FOXB01000015.1"/>
</dbReference>
<keyword evidence="7 10" id="KW-0472">Membrane</keyword>
<keyword evidence="6 11" id="KW-0798">TonB box</keyword>
<evidence type="ECO:0000256" key="11">
    <source>
        <dbReference type="RuleBase" id="RU003357"/>
    </source>
</evidence>
<dbReference type="Gene3D" id="2.40.170.20">
    <property type="entry name" value="TonB-dependent receptor, beta-barrel domain"/>
    <property type="match status" value="1"/>
</dbReference>
<dbReference type="Proteomes" id="UP000199227">
    <property type="component" value="Unassembled WGS sequence"/>
</dbReference>
<keyword evidence="3 10" id="KW-1134">Transmembrane beta strand</keyword>
<gene>
    <name evidence="14" type="ORF">SAMN05216234_1158</name>
</gene>
<dbReference type="InterPro" id="IPR037066">
    <property type="entry name" value="Plug_dom_sf"/>
</dbReference>
<dbReference type="SUPFAM" id="SSF56935">
    <property type="entry name" value="Porins"/>
    <property type="match status" value="1"/>
</dbReference>
<dbReference type="EMBL" id="FOXB01000015">
    <property type="protein sequence ID" value="SFP32383.1"/>
    <property type="molecule type" value="Genomic_DNA"/>
</dbReference>
<keyword evidence="2 10" id="KW-0813">Transport</keyword>
<dbReference type="GO" id="GO:0009279">
    <property type="term" value="C:cell outer membrane"/>
    <property type="evidence" value="ECO:0007669"/>
    <property type="project" value="UniProtKB-SubCell"/>
</dbReference>
<accession>A0A1I5PEH1</accession>
<keyword evidence="8" id="KW-0675">Receptor</keyword>
<evidence type="ECO:0000313" key="14">
    <source>
        <dbReference type="EMBL" id="SFP32383.1"/>
    </source>
</evidence>
<keyword evidence="4 10" id="KW-0812">Transmembrane</keyword>
<comment type="subcellular location">
    <subcellularLocation>
        <location evidence="1 10">Cell outer membrane</location>
        <topology evidence="1 10">Multi-pass membrane protein</topology>
    </subcellularLocation>
</comment>
<evidence type="ECO:0000313" key="15">
    <source>
        <dbReference type="Proteomes" id="UP000199227"/>
    </source>
</evidence>
<evidence type="ECO:0000256" key="9">
    <source>
        <dbReference type="ARBA" id="ARBA00023237"/>
    </source>
</evidence>
<dbReference type="InterPro" id="IPR012910">
    <property type="entry name" value="Plug_dom"/>
</dbReference>
<name>A0A1I5PEH1_9BACT</name>
<comment type="similarity">
    <text evidence="10 11">Belongs to the TonB-dependent receptor family.</text>
</comment>
<evidence type="ECO:0000256" key="1">
    <source>
        <dbReference type="ARBA" id="ARBA00004571"/>
    </source>
</evidence>
<evidence type="ECO:0000256" key="4">
    <source>
        <dbReference type="ARBA" id="ARBA00022692"/>
    </source>
</evidence>
<dbReference type="PANTHER" id="PTHR30069:SF29">
    <property type="entry name" value="HEMOGLOBIN AND HEMOGLOBIN-HAPTOGLOBIN-BINDING PROTEIN 1-RELATED"/>
    <property type="match status" value="1"/>
</dbReference>
<keyword evidence="9 10" id="KW-0998">Cell outer membrane</keyword>
<evidence type="ECO:0000256" key="5">
    <source>
        <dbReference type="ARBA" id="ARBA00022729"/>
    </source>
</evidence>
<dbReference type="OrthoDB" id="9800913at2"/>
<organism evidence="14 15">
    <name type="scientific">Hydrogenimonas thermophila</name>
    <dbReference type="NCBI Taxonomy" id="223786"/>
    <lineage>
        <taxon>Bacteria</taxon>
        <taxon>Pseudomonadati</taxon>
        <taxon>Campylobacterota</taxon>
        <taxon>Epsilonproteobacteria</taxon>
        <taxon>Campylobacterales</taxon>
        <taxon>Hydrogenimonadaceae</taxon>
        <taxon>Hydrogenimonas</taxon>
    </lineage>
</organism>
<feature type="domain" description="TonB-dependent receptor-like beta-barrel" evidence="12">
    <location>
        <begin position="302"/>
        <end position="646"/>
    </location>
</feature>
<evidence type="ECO:0000259" key="13">
    <source>
        <dbReference type="Pfam" id="PF07715"/>
    </source>
</evidence>
<dbReference type="Gene3D" id="2.170.130.10">
    <property type="entry name" value="TonB-dependent receptor, plug domain"/>
    <property type="match status" value="1"/>
</dbReference>
<dbReference type="InterPro" id="IPR039426">
    <property type="entry name" value="TonB-dep_rcpt-like"/>
</dbReference>
<keyword evidence="15" id="KW-1185">Reference proteome</keyword>
<dbReference type="InterPro" id="IPR000531">
    <property type="entry name" value="Beta-barrel_TonB"/>
</dbReference>
<evidence type="ECO:0000256" key="2">
    <source>
        <dbReference type="ARBA" id="ARBA00022448"/>
    </source>
</evidence>
<reference evidence="14 15" key="1">
    <citation type="submission" date="2016-10" db="EMBL/GenBank/DDBJ databases">
        <authorList>
            <person name="de Groot N.N."/>
        </authorList>
    </citation>
    <scope>NUCLEOTIDE SEQUENCE [LARGE SCALE GENOMIC DNA]</scope>
    <source>
        <strain evidence="14 15">EP1-55-1</strain>
    </source>
</reference>
<evidence type="ECO:0000256" key="7">
    <source>
        <dbReference type="ARBA" id="ARBA00023136"/>
    </source>
</evidence>
<dbReference type="PROSITE" id="PS52016">
    <property type="entry name" value="TONB_DEPENDENT_REC_3"/>
    <property type="match status" value="1"/>
</dbReference>
<protein>
    <submittedName>
        <fullName evidence="14">Iron complex outermembrane recepter protein</fullName>
    </submittedName>
</protein>
<dbReference type="PANTHER" id="PTHR30069">
    <property type="entry name" value="TONB-DEPENDENT OUTER MEMBRANE RECEPTOR"/>
    <property type="match status" value="1"/>
</dbReference>
<dbReference type="InterPro" id="IPR036942">
    <property type="entry name" value="Beta-barrel_TonB_sf"/>
</dbReference>
<dbReference type="GO" id="GO:0015344">
    <property type="term" value="F:siderophore uptake transmembrane transporter activity"/>
    <property type="evidence" value="ECO:0007669"/>
    <property type="project" value="TreeGrafter"/>
</dbReference>
<evidence type="ECO:0000256" key="8">
    <source>
        <dbReference type="ARBA" id="ARBA00023170"/>
    </source>
</evidence>
<sequence length="689" mass="78997">MKRFYFFSLLIITSLYAQVDEKEIDELFLQTLNEASEIALHDKLNIEKIPSTVTVIRRDIIEASGAKTLLDILKLVPGIEISMSSSGKRQIVIRGMRGQYRDKLKLLINGVDVTNNLYSNQFYYYTFPASLIKRVEVTKTPDAILYGSNAFMGAIHIITLDEESKSRFNVTTTSQNGKMASIFQTLNINEGYLNLDAHISDFDPDIVASPTMRHNEANNSLETFRESLPAYAKEKTSGIGISYKKDEFHVSYRLEQYTKGSFFGISNIVPLEKDQDVTMTHNSLLVEYDKYISTDLKWHIEWNAKDYIWDGAYRVMPYDLQSTDDPDKDVIMGAYINEVETGLMSYLRYTDLHHNVIAQVEAHYSKPVDMYYIQYIPSNPPVDYDLNLGPDGEHLTGEQNILKEGIDRKNFAIAVEDLYSFNDRFALIGGLRLDHYSNFDAHISYKFGAVNNINENNTVKFLFNHTFRVPSWVELYAKAEAEFHGNENLEPETMDMIEINWLHSFTMKDLVKLNIFYGKNSDPIVRVYTDGFGVYDNGEAVILKGFELSYRRKFGEKNELVASFSHHNDISTSFYVIDNDNRKDLFKLYVDYELIPALHSFTQIDYGSSIDMPNDVPNIDSFVNISETITYAYSKNITIQAGVTNLLDENIEYFAPPTEVIGGAYRFVPEGARIPSNGREWFISLEAKW</sequence>
<dbReference type="AlphaFoldDB" id="A0A1I5PEH1"/>
<dbReference type="STRING" id="223786.SAMN05216234_1158"/>
<dbReference type="Pfam" id="PF07715">
    <property type="entry name" value="Plug"/>
    <property type="match status" value="1"/>
</dbReference>
<dbReference type="GO" id="GO:0044718">
    <property type="term" value="P:siderophore transmembrane transport"/>
    <property type="evidence" value="ECO:0007669"/>
    <property type="project" value="TreeGrafter"/>
</dbReference>
<feature type="domain" description="TonB-dependent receptor plug" evidence="13">
    <location>
        <begin position="47"/>
        <end position="154"/>
    </location>
</feature>
<proteinExistence type="inferred from homology"/>